<keyword evidence="1" id="KW-0472">Membrane</keyword>
<sequence length="244" mass="27409">MSMSTPIPATEHSLARDIRLLKIYALLSTAMIVFLAFAILRPREKEHMTRLEVERLDIVEPDGKVGYVLANRTRVPNPVVDGKEIERHAVPANSMIFFNDRGDENGGFYFDSKTESDGKYVAAAGLKFDQHRGDQIIGMSYDEENGKLEAAFRVWEHKLSGYEYHRLLDAAKALPPGPTRDAKIDEVRMQWGEERLFLGRHADGVAELVIADRDGHPRIRLSVDDAGNPKIEMLDAGGRVIRAL</sequence>
<organism evidence="2 3">
    <name type="scientific">Pendulispora rubella</name>
    <dbReference type="NCBI Taxonomy" id="2741070"/>
    <lineage>
        <taxon>Bacteria</taxon>
        <taxon>Pseudomonadati</taxon>
        <taxon>Myxococcota</taxon>
        <taxon>Myxococcia</taxon>
        <taxon>Myxococcales</taxon>
        <taxon>Sorangiineae</taxon>
        <taxon>Pendulisporaceae</taxon>
        <taxon>Pendulispora</taxon>
    </lineage>
</organism>
<accession>A0ABZ2L5S1</accession>
<evidence type="ECO:0000313" key="2">
    <source>
        <dbReference type="EMBL" id="WXB05293.1"/>
    </source>
</evidence>
<protein>
    <submittedName>
        <fullName evidence="2">Uncharacterized protein</fullName>
    </submittedName>
</protein>
<evidence type="ECO:0000313" key="3">
    <source>
        <dbReference type="Proteomes" id="UP001374803"/>
    </source>
</evidence>
<dbReference type="RefSeq" id="WP_394834936.1">
    <property type="nucleotide sequence ID" value="NZ_CP089983.1"/>
</dbReference>
<keyword evidence="1" id="KW-0812">Transmembrane</keyword>
<dbReference type="Proteomes" id="UP001374803">
    <property type="component" value="Chromosome"/>
</dbReference>
<reference evidence="2" key="1">
    <citation type="submission" date="2021-12" db="EMBL/GenBank/DDBJ databases">
        <title>Discovery of the Pendulisporaceae a myxobacterial family with distinct sporulation behavior and unique specialized metabolism.</title>
        <authorList>
            <person name="Garcia R."/>
            <person name="Popoff A."/>
            <person name="Bader C.D."/>
            <person name="Loehr J."/>
            <person name="Walesch S."/>
            <person name="Walt C."/>
            <person name="Boldt J."/>
            <person name="Bunk B."/>
            <person name="Haeckl F.J.F.P.J."/>
            <person name="Gunesch A.P."/>
            <person name="Birkelbach J."/>
            <person name="Nuebel U."/>
            <person name="Pietschmann T."/>
            <person name="Bach T."/>
            <person name="Mueller R."/>
        </authorList>
    </citation>
    <scope>NUCLEOTIDE SEQUENCE</scope>
    <source>
        <strain evidence="2">MSr11367</strain>
    </source>
</reference>
<proteinExistence type="predicted"/>
<feature type="transmembrane region" description="Helical" evidence="1">
    <location>
        <begin position="20"/>
        <end position="40"/>
    </location>
</feature>
<evidence type="ECO:0000256" key="1">
    <source>
        <dbReference type="SAM" id="Phobius"/>
    </source>
</evidence>
<keyword evidence="1" id="KW-1133">Transmembrane helix</keyword>
<keyword evidence="3" id="KW-1185">Reference proteome</keyword>
<gene>
    <name evidence="2" type="ORF">LVJ94_51400</name>
</gene>
<dbReference type="EMBL" id="CP089983">
    <property type="protein sequence ID" value="WXB05293.1"/>
    <property type="molecule type" value="Genomic_DNA"/>
</dbReference>
<name>A0ABZ2L5S1_9BACT</name>